<name>A0ABY6MG25_9BACT</name>
<dbReference type="InterPro" id="IPR002347">
    <property type="entry name" value="SDR_fam"/>
</dbReference>
<dbReference type="PANTHER" id="PTHR43477">
    <property type="entry name" value="DIHYDROANTICAPSIN 7-DEHYDROGENASE"/>
    <property type="match status" value="1"/>
</dbReference>
<accession>A0ABY6MG25</accession>
<comment type="similarity">
    <text evidence="1">Belongs to the short-chain dehydrogenases/reductases (SDR) family.</text>
</comment>
<evidence type="ECO:0000313" key="4">
    <source>
        <dbReference type="Proteomes" id="UP001163156"/>
    </source>
</evidence>
<dbReference type="EMBL" id="CP110226">
    <property type="protein sequence ID" value="UZD22742.1"/>
    <property type="molecule type" value="Genomic_DNA"/>
</dbReference>
<organism evidence="3 4">
    <name type="scientific">Algoriphagus halophytocola</name>
    <dbReference type="NCBI Taxonomy" id="2991499"/>
    <lineage>
        <taxon>Bacteria</taxon>
        <taxon>Pseudomonadati</taxon>
        <taxon>Bacteroidota</taxon>
        <taxon>Cytophagia</taxon>
        <taxon>Cytophagales</taxon>
        <taxon>Cyclobacteriaceae</taxon>
        <taxon>Algoriphagus</taxon>
    </lineage>
</organism>
<dbReference type="PRINTS" id="PR00081">
    <property type="entry name" value="GDHRDH"/>
</dbReference>
<proteinExistence type="inferred from homology"/>
<dbReference type="Pfam" id="PF13561">
    <property type="entry name" value="adh_short_C2"/>
    <property type="match status" value="1"/>
</dbReference>
<gene>
    <name evidence="3" type="ORF">OM944_19085</name>
</gene>
<sequence length="226" mass="24219">MKGKNIVIIGGTSGIGKAVADLAKEKEANLFLYSKSAEGVHQLDVTEADVKLEELPEQIDGLVYCPGSINLKPFHRISMEDFQSEMNINFFGAVKILQACLKNLKKSGNASVVLYSTVAVQTGMGFHAGIASVKGALEGLVRSLAAEWAPSKIRVNAIAPSLTDTPLAQQLVSTDEKRLASDKRHPLGRIGKPEDVAEATCFLLEEKSSWVTGQILHVDGGMSSLK</sequence>
<dbReference type="InterPro" id="IPR051122">
    <property type="entry name" value="SDR_DHRS6-like"/>
</dbReference>
<evidence type="ECO:0000256" key="2">
    <source>
        <dbReference type="ARBA" id="ARBA00023002"/>
    </source>
</evidence>
<dbReference type="CDD" id="cd05233">
    <property type="entry name" value="SDR_c"/>
    <property type="match status" value="1"/>
</dbReference>
<dbReference type="Proteomes" id="UP001163156">
    <property type="component" value="Chromosome"/>
</dbReference>
<dbReference type="InterPro" id="IPR036291">
    <property type="entry name" value="NAD(P)-bd_dom_sf"/>
</dbReference>
<evidence type="ECO:0000256" key="1">
    <source>
        <dbReference type="ARBA" id="ARBA00006484"/>
    </source>
</evidence>
<reference evidence="3" key="1">
    <citation type="submission" date="2022-10" db="EMBL/GenBank/DDBJ databases">
        <title>Algoriphagus sp. a novel bacteria isolate from halophytes salicornia europaea.</title>
        <authorList>
            <person name="Peng Y."/>
            <person name="Jiang L."/>
            <person name="Lee J."/>
        </authorList>
    </citation>
    <scope>NUCLEOTIDE SEQUENCE</scope>
    <source>
        <strain evidence="3">TR-M5</strain>
    </source>
</reference>
<protein>
    <submittedName>
        <fullName evidence="3">SDR family oxidoreductase</fullName>
    </submittedName>
</protein>
<evidence type="ECO:0000313" key="3">
    <source>
        <dbReference type="EMBL" id="UZD22742.1"/>
    </source>
</evidence>
<keyword evidence="4" id="KW-1185">Reference proteome</keyword>
<dbReference type="RefSeq" id="WP_264809266.1">
    <property type="nucleotide sequence ID" value="NZ_CP110226.1"/>
</dbReference>
<keyword evidence="2" id="KW-0560">Oxidoreductase</keyword>
<dbReference type="PANTHER" id="PTHR43477:SF1">
    <property type="entry name" value="DIHYDROANTICAPSIN 7-DEHYDROGENASE"/>
    <property type="match status" value="1"/>
</dbReference>
<dbReference type="SUPFAM" id="SSF51735">
    <property type="entry name" value="NAD(P)-binding Rossmann-fold domains"/>
    <property type="match status" value="1"/>
</dbReference>
<dbReference type="Gene3D" id="3.40.50.720">
    <property type="entry name" value="NAD(P)-binding Rossmann-like Domain"/>
    <property type="match status" value="1"/>
</dbReference>